<protein>
    <submittedName>
        <fullName evidence="1">Uncharacterized protein</fullName>
    </submittedName>
</protein>
<gene>
    <name evidence="1" type="ORF">WA1_41600</name>
</gene>
<dbReference type="AlphaFoldDB" id="A0A139WUW1"/>
<dbReference type="Proteomes" id="UP000076925">
    <property type="component" value="Unassembled WGS sequence"/>
</dbReference>
<name>A0A139WUW1_9CYAN</name>
<reference evidence="1 2" key="1">
    <citation type="journal article" date="2013" name="Genome Biol. Evol.">
        <title>Genomes of Stigonematalean cyanobacteria (subsection V) and the evolution of oxygenic photosynthesis from prokaryotes to plastids.</title>
        <authorList>
            <person name="Dagan T."/>
            <person name="Roettger M."/>
            <person name="Stucken K."/>
            <person name="Landan G."/>
            <person name="Koch R."/>
            <person name="Major P."/>
            <person name="Gould S.B."/>
            <person name="Goremykin V.V."/>
            <person name="Rippka R."/>
            <person name="Tandeau de Marsac N."/>
            <person name="Gugger M."/>
            <person name="Lockhart P.J."/>
            <person name="Allen J.F."/>
            <person name="Brune I."/>
            <person name="Maus I."/>
            <person name="Puhler A."/>
            <person name="Martin W.F."/>
        </authorList>
    </citation>
    <scope>NUCLEOTIDE SEQUENCE [LARGE SCALE GENOMIC DNA]</scope>
    <source>
        <strain evidence="1 2">PCC 7110</strain>
    </source>
</reference>
<evidence type="ECO:0000313" key="1">
    <source>
        <dbReference type="EMBL" id="KYC36226.1"/>
    </source>
</evidence>
<dbReference type="RefSeq" id="WP_017742939.1">
    <property type="nucleotide sequence ID" value="NZ_KQ976354.1"/>
</dbReference>
<comment type="caution">
    <text evidence="1">The sequence shown here is derived from an EMBL/GenBank/DDBJ whole genome shotgun (WGS) entry which is preliminary data.</text>
</comment>
<dbReference type="STRING" id="128403.WA1_41600"/>
<proteinExistence type="predicted"/>
<dbReference type="OrthoDB" id="532424at2"/>
<keyword evidence="2" id="KW-1185">Reference proteome</keyword>
<sequence>MAQASVRLQIPFESLLDAIDNLPLEDKHRLWQLLDEEIRKVETELGEDSYDWGPSGQPPGKPVEYIPGVGLTVIGGKGAIA</sequence>
<dbReference type="EMBL" id="ANNX02000047">
    <property type="protein sequence ID" value="KYC36226.1"/>
    <property type="molecule type" value="Genomic_DNA"/>
</dbReference>
<accession>A0A139WUW1</accession>
<organism evidence="1 2">
    <name type="scientific">Scytonema hofmannii PCC 7110</name>
    <dbReference type="NCBI Taxonomy" id="128403"/>
    <lineage>
        <taxon>Bacteria</taxon>
        <taxon>Bacillati</taxon>
        <taxon>Cyanobacteriota</taxon>
        <taxon>Cyanophyceae</taxon>
        <taxon>Nostocales</taxon>
        <taxon>Scytonemataceae</taxon>
        <taxon>Scytonema</taxon>
    </lineage>
</organism>
<evidence type="ECO:0000313" key="2">
    <source>
        <dbReference type="Proteomes" id="UP000076925"/>
    </source>
</evidence>